<evidence type="ECO:0000256" key="1">
    <source>
        <dbReference type="ARBA" id="ARBA00023015"/>
    </source>
</evidence>
<accession>A0ABZ2C722</accession>
<dbReference type="PANTHER" id="PTHR43537">
    <property type="entry name" value="TRANSCRIPTIONAL REGULATOR, GNTR FAMILY"/>
    <property type="match status" value="1"/>
</dbReference>
<dbReference type="InterPro" id="IPR011711">
    <property type="entry name" value="GntR_C"/>
</dbReference>
<dbReference type="SUPFAM" id="SSF46785">
    <property type="entry name" value="Winged helix' DNA-binding domain"/>
    <property type="match status" value="1"/>
</dbReference>
<keyword evidence="1" id="KW-0805">Transcription regulation</keyword>
<dbReference type="Gene3D" id="1.20.120.530">
    <property type="entry name" value="GntR ligand-binding domain-like"/>
    <property type="match status" value="1"/>
</dbReference>
<keyword evidence="7" id="KW-1185">Reference proteome</keyword>
<dbReference type="InterPro" id="IPR000524">
    <property type="entry name" value="Tscrpt_reg_HTH_GntR"/>
</dbReference>
<dbReference type="Gene3D" id="1.10.10.10">
    <property type="entry name" value="Winged helix-like DNA-binding domain superfamily/Winged helix DNA-binding domain"/>
    <property type="match status" value="1"/>
</dbReference>
<dbReference type="SUPFAM" id="SSF48008">
    <property type="entry name" value="GntR ligand-binding domain-like"/>
    <property type="match status" value="1"/>
</dbReference>
<dbReference type="EMBL" id="CP137640">
    <property type="protein sequence ID" value="WVX79322.1"/>
    <property type="molecule type" value="Genomic_DNA"/>
</dbReference>
<dbReference type="InterPro" id="IPR036390">
    <property type="entry name" value="WH_DNA-bd_sf"/>
</dbReference>
<reference evidence="6 7" key="1">
    <citation type="submission" date="2023-10" db="EMBL/GenBank/DDBJ databases">
        <title>Niallia locisalis sp.nov. isolated from a salt pond sample.</title>
        <authorList>
            <person name="Li X.-J."/>
            <person name="Dong L."/>
        </authorList>
    </citation>
    <scope>NUCLEOTIDE SEQUENCE [LARGE SCALE GENOMIC DNA]</scope>
    <source>
        <strain evidence="6 7">DSM 29761</strain>
    </source>
</reference>
<evidence type="ECO:0000256" key="2">
    <source>
        <dbReference type="ARBA" id="ARBA00023125"/>
    </source>
</evidence>
<dbReference type="SMART" id="SM00345">
    <property type="entry name" value="HTH_GNTR"/>
    <property type="match status" value="1"/>
</dbReference>
<evidence type="ECO:0000256" key="3">
    <source>
        <dbReference type="ARBA" id="ARBA00023163"/>
    </source>
</evidence>
<evidence type="ECO:0000313" key="6">
    <source>
        <dbReference type="EMBL" id="WVX79322.1"/>
    </source>
</evidence>
<dbReference type="CDD" id="cd07377">
    <property type="entry name" value="WHTH_GntR"/>
    <property type="match status" value="1"/>
</dbReference>
<evidence type="ECO:0000259" key="5">
    <source>
        <dbReference type="PROSITE" id="PS50949"/>
    </source>
</evidence>
<keyword evidence="2" id="KW-0238">DNA-binding</keyword>
<dbReference type="InterPro" id="IPR036388">
    <property type="entry name" value="WH-like_DNA-bd_sf"/>
</dbReference>
<name>A0ABZ2C722_9BACI</name>
<dbReference type="Proteomes" id="UP001357223">
    <property type="component" value="Chromosome"/>
</dbReference>
<dbReference type="PANTHER" id="PTHR43537:SF24">
    <property type="entry name" value="GLUCONATE OPERON TRANSCRIPTIONAL REPRESSOR"/>
    <property type="match status" value="1"/>
</dbReference>
<feature type="coiled-coil region" evidence="4">
    <location>
        <begin position="98"/>
        <end position="125"/>
    </location>
</feature>
<dbReference type="Pfam" id="PF00392">
    <property type="entry name" value="GntR"/>
    <property type="match status" value="1"/>
</dbReference>
<evidence type="ECO:0000313" key="7">
    <source>
        <dbReference type="Proteomes" id="UP001357223"/>
    </source>
</evidence>
<gene>
    <name evidence="6" type="ORF">R4Z09_18670</name>
</gene>
<keyword evidence="3" id="KW-0804">Transcription</keyword>
<dbReference type="PROSITE" id="PS50949">
    <property type="entry name" value="HTH_GNTR"/>
    <property type="match status" value="1"/>
</dbReference>
<evidence type="ECO:0000256" key="4">
    <source>
        <dbReference type="SAM" id="Coils"/>
    </source>
</evidence>
<sequence>MTDHHLDNHSISNIIMEDIVNDIILGELKPGDKLIEAKYAEKFGVSRAPIREAFNTLAIEGIIIKIPRKESVVKGYTDEEIWDLVRIRKFLTDLALERLEKSNQISELVRDLKEIERKMEKNNSSREYVKLNQEFNMRIIREAKSDVLIAMYSRIARLLLSLSLVTLLENENNGNPYTNHNLIIQKLEKEDFVGAQKVLNDRNESFMKNIKIHLLKKKNEVQQQC</sequence>
<dbReference type="RefSeq" id="WP_338448256.1">
    <property type="nucleotide sequence ID" value="NZ_CP137640.1"/>
</dbReference>
<proteinExistence type="predicted"/>
<keyword evidence="4" id="KW-0175">Coiled coil</keyword>
<dbReference type="InterPro" id="IPR008920">
    <property type="entry name" value="TF_FadR/GntR_C"/>
</dbReference>
<organism evidence="6 7">
    <name type="scientific">Niallia oryzisoli</name>
    <dbReference type="NCBI Taxonomy" id="1737571"/>
    <lineage>
        <taxon>Bacteria</taxon>
        <taxon>Bacillati</taxon>
        <taxon>Bacillota</taxon>
        <taxon>Bacilli</taxon>
        <taxon>Bacillales</taxon>
        <taxon>Bacillaceae</taxon>
        <taxon>Niallia</taxon>
    </lineage>
</organism>
<dbReference type="Pfam" id="PF07729">
    <property type="entry name" value="FCD"/>
    <property type="match status" value="1"/>
</dbReference>
<protein>
    <submittedName>
        <fullName evidence="6">GntR family transcriptional regulator</fullName>
    </submittedName>
</protein>
<feature type="domain" description="HTH gntR-type" evidence="5">
    <location>
        <begin position="9"/>
        <end position="76"/>
    </location>
</feature>